<dbReference type="GO" id="GO:0006096">
    <property type="term" value="P:glycolytic process"/>
    <property type="evidence" value="ECO:0007669"/>
    <property type="project" value="UniProtKB-KW"/>
</dbReference>
<dbReference type="RefSeq" id="WP_034848987.1">
    <property type="nucleotide sequence ID" value="NZ_JANX01000897.1"/>
</dbReference>
<keyword evidence="3" id="KW-0704">Schiff base</keyword>
<dbReference type="EC" id="4.1.2.13" evidence="1"/>
<evidence type="ECO:0000313" key="7">
    <source>
        <dbReference type="Proteomes" id="UP000029995"/>
    </source>
</evidence>
<evidence type="ECO:0000256" key="1">
    <source>
        <dbReference type="ARBA" id="ARBA00013068"/>
    </source>
</evidence>
<dbReference type="PANTHER" id="PTHR47916">
    <property type="entry name" value="FRUCTOSE-BISPHOSPHATE ALDOLASE CLASS 1"/>
    <property type="match status" value="1"/>
</dbReference>
<dbReference type="SMART" id="SM01133">
    <property type="entry name" value="DeoC"/>
    <property type="match status" value="1"/>
</dbReference>
<dbReference type="NCBIfam" id="NF006704">
    <property type="entry name" value="PRK09250.1-1"/>
    <property type="match status" value="1"/>
</dbReference>
<feature type="active site" description="Schiff-base intermediate with dihydroxyacetone-P" evidence="5">
    <location>
        <position position="207"/>
    </location>
</feature>
<dbReference type="Pfam" id="PF01791">
    <property type="entry name" value="DeoC"/>
    <property type="match status" value="1"/>
</dbReference>
<feature type="active site" description="Proton donor" evidence="5">
    <location>
        <position position="174"/>
    </location>
</feature>
<dbReference type="OrthoDB" id="9769559at2"/>
<dbReference type="Proteomes" id="UP000029995">
    <property type="component" value="Unassembled WGS sequence"/>
</dbReference>
<reference evidence="6 7" key="1">
    <citation type="submission" date="2014-01" db="EMBL/GenBank/DDBJ databases">
        <title>Genome sequence determination for a cystic fibrosis isolate, Inquilinus limosus.</title>
        <authorList>
            <person name="Pino M."/>
            <person name="Di Conza J."/>
            <person name="Gutkind G."/>
        </authorList>
    </citation>
    <scope>NUCLEOTIDE SEQUENCE [LARGE SCALE GENOMIC DNA]</scope>
    <source>
        <strain evidence="6 7">MP06</strain>
    </source>
</reference>
<dbReference type="InterPro" id="IPR050456">
    <property type="entry name" value="DeoC/FbaB_aldolase"/>
</dbReference>
<evidence type="ECO:0000313" key="6">
    <source>
        <dbReference type="EMBL" id="KGM30328.1"/>
    </source>
</evidence>
<comment type="similarity">
    <text evidence="4">Belongs to the DeoC/FbaB aldolase family. FbaB subfamily.</text>
</comment>
<evidence type="ECO:0000256" key="3">
    <source>
        <dbReference type="ARBA" id="ARBA00023270"/>
    </source>
</evidence>
<dbReference type="SUPFAM" id="SSF51569">
    <property type="entry name" value="Aldolase"/>
    <property type="match status" value="1"/>
</dbReference>
<dbReference type="PIRSF" id="PIRSF038992">
    <property type="entry name" value="Aldolase_Ia"/>
    <property type="match status" value="1"/>
</dbReference>
<dbReference type="EMBL" id="JANX01000897">
    <property type="protein sequence ID" value="KGM30328.1"/>
    <property type="molecule type" value="Genomic_DNA"/>
</dbReference>
<proteinExistence type="inferred from homology"/>
<dbReference type="Gene3D" id="3.20.20.70">
    <property type="entry name" value="Aldolase class I"/>
    <property type="match status" value="1"/>
</dbReference>
<protein>
    <recommendedName>
        <fullName evidence="1">fructose-bisphosphate aldolase</fullName>
        <ecNumber evidence="1">4.1.2.13</ecNumber>
    </recommendedName>
</protein>
<dbReference type="InterPro" id="IPR041720">
    <property type="entry name" value="FbaB-like"/>
</dbReference>
<comment type="caution">
    <text evidence="6">The sequence shown here is derived from an EMBL/GenBank/DDBJ whole genome shotgun (WGS) entry which is preliminary data.</text>
</comment>
<accession>A0A0A0CXN0</accession>
<dbReference type="AlphaFoldDB" id="A0A0A0CXN0"/>
<dbReference type="CDD" id="cd00958">
    <property type="entry name" value="DhnA"/>
    <property type="match status" value="1"/>
</dbReference>
<evidence type="ECO:0000256" key="5">
    <source>
        <dbReference type="PIRSR" id="PIRSR038992-1"/>
    </source>
</evidence>
<sequence>MRISPRVQKILSNYDSENPAVKAKLAQLLMNGRLGGTGKMIILPVDQGIEHGPARSFAVNPGGYDPLYHHQLAIDAGLNAYAAPLGQLEVSSGKLYGQIPTILKLNHSNSLSRFKEDADQAIFASVEDALRLGCTAIGFTIYPGSDRGLDQMEEIGELIREAKSVGLPTVLWSYPRGGAITKEGETAIDVVAYAAHLASQLGAHVIKVKLPTDFIEQKEAKKEFDGARIAIGTQAERVAEVMRSCFNGRRIVVFSGGAAKDTASVLDDARAIRDGGGNGSIIGRNCFRRPRDEALELLDTLVRIFQGKE</sequence>
<name>A0A0A0CXN0_9PROT</name>
<evidence type="ECO:0000256" key="2">
    <source>
        <dbReference type="ARBA" id="ARBA00023239"/>
    </source>
</evidence>
<evidence type="ECO:0000256" key="4">
    <source>
        <dbReference type="ARBA" id="ARBA00049653"/>
    </source>
</evidence>
<organism evidence="6 7">
    <name type="scientific">Inquilinus limosus MP06</name>
    <dbReference type="NCBI Taxonomy" id="1398085"/>
    <lineage>
        <taxon>Bacteria</taxon>
        <taxon>Pseudomonadati</taxon>
        <taxon>Pseudomonadota</taxon>
        <taxon>Alphaproteobacteria</taxon>
        <taxon>Rhodospirillales</taxon>
        <taxon>Rhodospirillaceae</taxon>
        <taxon>Inquilinus</taxon>
    </lineage>
</organism>
<dbReference type="InterPro" id="IPR013785">
    <property type="entry name" value="Aldolase_TIM"/>
</dbReference>
<keyword evidence="2" id="KW-0456">Lyase</keyword>
<dbReference type="GO" id="GO:0004332">
    <property type="term" value="F:fructose-bisphosphate aldolase activity"/>
    <property type="evidence" value="ECO:0007669"/>
    <property type="project" value="UniProtKB-EC"/>
</dbReference>
<dbReference type="InterPro" id="IPR002915">
    <property type="entry name" value="DeoC/FbaB/LacD_aldolase"/>
</dbReference>
<gene>
    <name evidence="6" type="ORF">P409_33725</name>
</gene>
<dbReference type="PANTHER" id="PTHR47916:SF4">
    <property type="entry name" value="FRUCTOSE-BISPHOSPHATE ALDOLASE CLASS 1"/>
    <property type="match status" value="1"/>
</dbReference>